<dbReference type="InterPro" id="IPR036390">
    <property type="entry name" value="WH_DNA-bd_sf"/>
</dbReference>
<dbReference type="Pfam" id="PF03306">
    <property type="entry name" value="AAL_decarboxy"/>
    <property type="match status" value="1"/>
</dbReference>
<evidence type="ECO:0000313" key="9">
    <source>
        <dbReference type="EMBL" id="CAB4782032.1"/>
    </source>
</evidence>
<evidence type="ECO:0000256" key="6">
    <source>
        <dbReference type="ARBA" id="ARBA00022793"/>
    </source>
</evidence>
<dbReference type="CDD" id="cd17299">
    <property type="entry name" value="acetolactate_decarboxylase"/>
    <property type="match status" value="1"/>
</dbReference>
<dbReference type="Gene3D" id="3.30.1330.80">
    <property type="entry name" value="Hypothetical protein, similar to alpha- acetolactate decarboxylase, domain 2"/>
    <property type="match status" value="2"/>
</dbReference>
<evidence type="ECO:0000256" key="8">
    <source>
        <dbReference type="ARBA" id="ARBA00023239"/>
    </source>
</evidence>
<dbReference type="PANTHER" id="PTHR35524">
    <property type="entry name" value="ALPHA-ACETOLACTATE DECARBOXYLASE"/>
    <property type="match status" value="1"/>
</dbReference>
<dbReference type="EMBL" id="CAEZZX010000153">
    <property type="protein sequence ID" value="CAB4782032.1"/>
    <property type="molecule type" value="Genomic_DNA"/>
</dbReference>
<dbReference type="EC" id="4.1.1.5" evidence="4"/>
<comment type="similarity">
    <text evidence="3">Belongs to the alpha-acetolactate decarboxylase family.</text>
</comment>
<proteinExistence type="inferred from homology"/>
<organism evidence="9">
    <name type="scientific">freshwater metagenome</name>
    <dbReference type="NCBI Taxonomy" id="449393"/>
    <lineage>
        <taxon>unclassified sequences</taxon>
        <taxon>metagenomes</taxon>
        <taxon>ecological metagenomes</taxon>
    </lineage>
</organism>
<evidence type="ECO:0000256" key="5">
    <source>
        <dbReference type="ARBA" id="ARBA00020164"/>
    </source>
</evidence>
<dbReference type="AlphaFoldDB" id="A0A6J6WA66"/>
<name>A0A6J6WA66_9ZZZZ</name>
<dbReference type="UniPathway" id="UPA00626">
    <property type="reaction ID" value="UER00678"/>
</dbReference>
<sequence>MGFDAGLVAAATLQRATGLDPTTCSATDATHQLQLAHVLLDGGYDGVATVEETIAGGDHGLGTFDRLDGEMIVLDGDPWQVNWQGIASIMPPETRTPFAIVSTMHAPRTQRLQDATWDQTALAIESLVDDPGAIITVRIEGEFDHALTRSVPPQDRPYRPYSEVCVTDEVRWTHDPFGGVMIGFRFPDLEPGSTIPGLHLHALNHERTTGGHVHELHIKDAVLSVGISRDVVMHLPERTMTDLLETPPAIRLIQRQLLRKGPRKIDQLATDLSISPDQAQDHIDWLFDRGFVTKIELPGSEPAWKPTLHTHATKEGGTMAAILDAL</sequence>
<dbReference type="SUPFAM" id="SSF46785">
    <property type="entry name" value="Winged helix' DNA-binding domain"/>
    <property type="match status" value="1"/>
</dbReference>
<dbReference type="GO" id="GO:0047605">
    <property type="term" value="F:acetolactate decarboxylase activity"/>
    <property type="evidence" value="ECO:0007669"/>
    <property type="project" value="UniProtKB-EC"/>
</dbReference>
<dbReference type="InterPro" id="IPR005128">
    <property type="entry name" value="Acetolactate_a_deCO2ase"/>
</dbReference>
<dbReference type="SUPFAM" id="SSF117856">
    <property type="entry name" value="AF0104/ALDC/Ptd012-like"/>
    <property type="match status" value="1"/>
</dbReference>
<dbReference type="PANTHER" id="PTHR35524:SF1">
    <property type="entry name" value="ALPHA-ACETOLACTATE DECARBOXYLASE"/>
    <property type="match status" value="1"/>
</dbReference>
<keyword evidence="7" id="KW-0005">Acetoin biosynthesis</keyword>
<gene>
    <name evidence="9" type="ORF">UFOPK2938_00788</name>
</gene>
<accession>A0A6J6WA66</accession>
<comment type="pathway">
    <text evidence="2">Polyol metabolism; (R,R)-butane-2,3-diol biosynthesis; (R,R)-butane-2,3-diol from pyruvate: step 2/3.</text>
</comment>
<evidence type="ECO:0000256" key="4">
    <source>
        <dbReference type="ARBA" id="ARBA00013204"/>
    </source>
</evidence>
<dbReference type="GO" id="GO:0045151">
    <property type="term" value="P:acetoin biosynthetic process"/>
    <property type="evidence" value="ECO:0007669"/>
    <property type="project" value="UniProtKB-KW"/>
</dbReference>
<evidence type="ECO:0000256" key="3">
    <source>
        <dbReference type="ARBA" id="ARBA00007106"/>
    </source>
</evidence>
<evidence type="ECO:0000256" key="1">
    <source>
        <dbReference type="ARBA" id="ARBA00001784"/>
    </source>
</evidence>
<keyword evidence="8" id="KW-0456">Lyase</keyword>
<protein>
    <recommendedName>
        <fullName evidence="5">Alpha-acetolactate decarboxylase</fullName>
        <ecNumber evidence="4">4.1.1.5</ecNumber>
    </recommendedName>
</protein>
<comment type="catalytic activity">
    <reaction evidence="1">
        <text>(2S)-2-acetolactate + H(+) = (R)-acetoin + CO2</text>
        <dbReference type="Rhea" id="RHEA:21580"/>
        <dbReference type="ChEBI" id="CHEBI:15378"/>
        <dbReference type="ChEBI" id="CHEBI:15686"/>
        <dbReference type="ChEBI" id="CHEBI:16526"/>
        <dbReference type="ChEBI" id="CHEBI:58476"/>
        <dbReference type="EC" id="4.1.1.5"/>
    </reaction>
</comment>
<keyword evidence="6" id="KW-0210">Decarboxylase</keyword>
<reference evidence="9" key="1">
    <citation type="submission" date="2020-05" db="EMBL/GenBank/DDBJ databases">
        <authorList>
            <person name="Chiriac C."/>
            <person name="Salcher M."/>
            <person name="Ghai R."/>
            <person name="Kavagutti S V."/>
        </authorList>
    </citation>
    <scope>NUCLEOTIDE SEQUENCE</scope>
</reference>
<evidence type="ECO:0000256" key="2">
    <source>
        <dbReference type="ARBA" id="ARBA00005170"/>
    </source>
</evidence>
<evidence type="ECO:0000256" key="7">
    <source>
        <dbReference type="ARBA" id="ARBA00023061"/>
    </source>
</evidence>